<evidence type="ECO:0008006" key="7">
    <source>
        <dbReference type="Google" id="ProtNLM"/>
    </source>
</evidence>
<dbReference type="AlphaFoldDB" id="A0A2T9Z9S0"/>
<feature type="compositionally biased region" description="Low complexity" evidence="4">
    <location>
        <begin position="85"/>
        <end position="98"/>
    </location>
</feature>
<evidence type="ECO:0000256" key="2">
    <source>
        <dbReference type="ARBA" id="ARBA00022980"/>
    </source>
</evidence>
<evidence type="ECO:0000256" key="3">
    <source>
        <dbReference type="ARBA" id="ARBA00023274"/>
    </source>
</evidence>
<dbReference type="GO" id="GO:0006412">
    <property type="term" value="P:translation"/>
    <property type="evidence" value="ECO:0007669"/>
    <property type="project" value="InterPro"/>
</dbReference>
<dbReference type="GO" id="GO:0003735">
    <property type="term" value="F:structural constituent of ribosome"/>
    <property type="evidence" value="ECO:0007669"/>
    <property type="project" value="InterPro"/>
</dbReference>
<dbReference type="OrthoDB" id="1654884at2759"/>
<dbReference type="Gene3D" id="3.30.420.80">
    <property type="entry name" value="Ribosomal protein S11"/>
    <property type="match status" value="1"/>
</dbReference>
<keyword evidence="3" id="KW-0687">Ribonucleoprotein</keyword>
<evidence type="ECO:0000256" key="1">
    <source>
        <dbReference type="ARBA" id="ARBA00006194"/>
    </source>
</evidence>
<reference evidence="5 6" key="1">
    <citation type="journal article" date="2018" name="MBio">
        <title>Comparative Genomics Reveals the Core Gene Toolbox for the Fungus-Insect Symbiosis.</title>
        <authorList>
            <person name="Wang Y."/>
            <person name="Stata M."/>
            <person name="Wang W."/>
            <person name="Stajich J.E."/>
            <person name="White M.M."/>
            <person name="Moncalvo J.M."/>
        </authorList>
    </citation>
    <scope>NUCLEOTIDE SEQUENCE [LARGE SCALE GENOMIC DNA]</scope>
    <source>
        <strain evidence="5 6">SC-DP-2</strain>
    </source>
</reference>
<feature type="compositionally biased region" description="Low complexity" evidence="4">
    <location>
        <begin position="66"/>
        <end position="78"/>
    </location>
</feature>
<dbReference type="Proteomes" id="UP000245609">
    <property type="component" value="Unassembled WGS sequence"/>
</dbReference>
<dbReference type="PANTHER" id="PTHR11759">
    <property type="entry name" value="40S RIBOSOMAL PROTEIN S14/30S RIBOSOMAL PROTEIN S11"/>
    <property type="match status" value="1"/>
</dbReference>
<gene>
    <name evidence="5" type="ORF">BB560_004228</name>
</gene>
<protein>
    <recommendedName>
        <fullName evidence="7">Ribosomal protein S11</fullName>
    </recommendedName>
</protein>
<evidence type="ECO:0000256" key="4">
    <source>
        <dbReference type="SAM" id="MobiDB-lite"/>
    </source>
</evidence>
<dbReference type="InterPro" id="IPR001971">
    <property type="entry name" value="Ribosomal_uS11"/>
</dbReference>
<sequence>MTLLLPSVRVLRSSKLIANRAAFSTLGNYICESNNDHKPINPFDFPAPPELQSKGPRSPLVESFFSNQSTNTEQSQSTAFGQDLNSGNSSFTSSSFNSPPSFGQEFPIYKGDSRPLTRGLSEVYNEISHILHVNATSNNTTLALSTPEGNVLVTSSGGMAGFKKSQRAGHEAAYQATALLISKCNDKGIHISSLELRFKGLGPGRDASFKAIRGITDWVISKITDATPIPFNGCRPKKARRL</sequence>
<proteinExistence type="inferred from homology"/>
<accession>A0A2T9Z9S0</accession>
<dbReference type="GO" id="GO:1990904">
    <property type="term" value="C:ribonucleoprotein complex"/>
    <property type="evidence" value="ECO:0007669"/>
    <property type="project" value="UniProtKB-KW"/>
</dbReference>
<comment type="similarity">
    <text evidence="1">Belongs to the universal ribosomal protein uS11 family.</text>
</comment>
<keyword evidence="2" id="KW-0689">Ribosomal protein</keyword>
<feature type="region of interest" description="Disordered" evidence="4">
    <location>
        <begin position="41"/>
        <end position="98"/>
    </location>
</feature>
<dbReference type="EMBL" id="MBFS01001152">
    <property type="protein sequence ID" value="PVV01353.1"/>
    <property type="molecule type" value="Genomic_DNA"/>
</dbReference>
<dbReference type="HAMAP" id="MF_01310">
    <property type="entry name" value="Ribosomal_uS11"/>
    <property type="match status" value="1"/>
</dbReference>
<evidence type="ECO:0000313" key="5">
    <source>
        <dbReference type="EMBL" id="PVV01353.1"/>
    </source>
</evidence>
<keyword evidence="6" id="KW-1185">Reference proteome</keyword>
<dbReference type="InterPro" id="IPR036967">
    <property type="entry name" value="Ribosomal_uS11_sf"/>
</dbReference>
<name>A0A2T9Z9S0_9FUNG</name>
<organism evidence="5 6">
    <name type="scientific">Smittium megazygosporum</name>
    <dbReference type="NCBI Taxonomy" id="133381"/>
    <lineage>
        <taxon>Eukaryota</taxon>
        <taxon>Fungi</taxon>
        <taxon>Fungi incertae sedis</taxon>
        <taxon>Zoopagomycota</taxon>
        <taxon>Kickxellomycotina</taxon>
        <taxon>Harpellomycetes</taxon>
        <taxon>Harpellales</taxon>
        <taxon>Legeriomycetaceae</taxon>
        <taxon>Smittium</taxon>
    </lineage>
</organism>
<comment type="caution">
    <text evidence="5">The sequence shown here is derived from an EMBL/GenBank/DDBJ whole genome shotgun (WGS) entry which is preliminary data.</text>
</comment>
<evidence type="ECO:0000313" key="6">
    <source>
        <dbReference type="Proteomes" id="UP000245609"/>
    </source>
</evidence>
<dbReference type="Pfam" id="PF00411">
    <property type="entry name" value="Ribosomal_S11"/>
    <property type="match status" value="1"/>
</dbReference>
<dbReference type="STRING" id="133381.A0A2T9Z9S0"/>
<dbReference type="GO" id="GO:0005840">
    <property type="term" value="C:ribosome"/>
    <property type="evidence" value="ECO:0007669"/>
    <property type="project" value="UniProtKB-KW"/>
</dbReference>
<dbReference type="SUPFAM" id="SSF53137">
    <property type="entry name" value="Translational machinery components"/>
    <property type="match status" value="1"/>
</dbReference>